<dbReference type="AlphaFoldDB" id="A0A1I2BV07"/>
<sequence length="99" mass="11692">MKDETLRPAFQNWEVLSGTEQEVIAYEARLKRVLDEEAAVREAEIREQEARQKARQEARQEEREDIARRLLAKEMDVGTVADITKLHEERVIEIQKEMN</sequence>
<dbReference type="EMBL" id="FONT01000002">
    <property type="protein sequence ID" value="SFE59932.1"/>
    <property type="molecule type" value="Genomic_DNA"/>
</dbReference>
<feature type="coiled-coil region" evidence="1">
    <location>
        <begin position="16"/>
        <end position="64"/>
    </location>
</feature>
<gene>
    <name evidence="2" type="ORF">SAMN05192532_102523</name>
</gene>
<evidence type="ECO:0000313" key="2">
    <source>
        <dbReference type="EMBL" id="SFE59932.1"/>
    </source>
</evidence>
<dbReference type="OrthoDB" id="1097360at2"/>
<evidence type="ECO:0000256" key="1">
    <source>
        <dbReference type="SAM" id="Coils"/>
    </source>
</evidence>
<dbReference type="RefSeq" id="WP_091659198.1">
    <property type="nucleotide sequence ID" value="NZ_FONT01000002.1"/>
</dbReference>
<name>A0A1I2BV07_9BACI</name>
<accession>A0A1I2BV07</accession>
<reference evidence="2 3" key="1">
    <citation type="submission" date="2016-10" db="EMBL/GenBank/DDBJ databases">
        <authorList>
            <person name="de Groot N.N."/>
        </authorList>
    </citation>
    <scope>NUCLEOTIDE SEQUENCE [LARGE SCALE GENOMIC DNA]</scope>
    <source>
        <strain evidence="2 3">DSM 23995</strain>
    </source>
</reference>
<evidence type="ECO:0008006" key="4">
    <source>
        <dbReference type="Google" id="ProtNLM"/>
    </source>
</evidence>
<organism evidence="2 3">
    <name type="scientific">Alteribacillus iranensis</name>
    <dbReference type="NCBI Taxonomy" id="930128"/>
    <lineage>
        <taxon>Bacteria</taxon>
        <taxon>Bacillati</taxon>
        <taxon>Bacillota</taxon>
        <taxon>Bacilli</taxon>
        <taxon>Bacillales</taxon>
        <taxon>Bacillaceae</taxon>
        <taxon>Alteribacillus</taxon>
    </lineage>
</organism>
<evidence type="ECO:0000313" key="3">
    <source>
        <dbReference type="Proteomes" id="UP000199516"/>
    </source>
</evidence>
<dbReference type="STRING" id="930128.SAMN05192532_102523"/>
<dbReference type="Proteomes" id="UP000199516">
    <property type="component" value="Unassembled WGS sequence"/>
</dbReference>
<protein>
    <recommendedName>
        <fullName evidence="4">PD-(D/E)XK nuclease family transposase</fullName>
    </recommendedName>
</protein>
<keyword evidence="1" id="KW-0175">Coiled coil</keyword>
<proteinExistence type="predicted"/>
<keyword evidence="3" id="KW-1185">Reference proteome</keyword>